<dbReference type="InterPro" id="IPR051750">
    <property type="entry name" value="Trans-sulfuration_enzymes"/>
</dbReference>
<evidence type="ECO:0000256" key="2">
    <source>
        <dbReference type="ARBA" id="ARBA00022605"/>
    </source>
</evidence>
<name>A0A5E8BRB7_9ASCO</name>
<dbReference type="EC" id="2.5.1.48" evidence="10"/>
<evidence type="ECO:0000256" key="1">
    <source>
        <dbReference type="ARBA" id="ARBA00001933"/>
    </source>
</evidence>
<dbReference type="GeneID" id="43582124"/>
<comment type="cofactor">
    <cofactor evidence="1 12">
        <name>pyridoxal 5'-phosphate</name>
        <dbReference type="ChEBI" id="CHEBI:597326"/>
    </cofactor>
</comment>
<keyword evidence="2" id="KW-0028">Amino-acid biosynthesis</keyword>
<dbReference type="InterPro" id="IPR000277">
    <property type="entry name" value="Cys/Met-Metab_PyrdxlP-dep_enz"/>
</dbReference>
<evidence type="ECO:0000256" key="6">
    <source>
        <dbReference type="ARBA" id="ARBA00051441"/>
    </source>
</evidence>
<keyword evidence="4 12" id="KW-0663">Pyridoxal phosphate</keyword>
<dbReference type="GO" id="GO:0019346">
    <property type="term" value="P:transsulfuration"/>
    <property type="evidence" value="ECO:0007669"/>
    <property type="project" value="InterPro"/>
</dbReference>
<dbReference type="GO" id="GO:0003962">
    <property type="term" value="F:cystathionine gamma-synthase activity"/>
    <property type="evidence" value="ECO:0007669"/>
    <property type="project" value="UniProtKB-EC"/>
</dbReference>
<keyword evidence="3" id="KW-0808">Transferase</keyword>
<evidence type="ECO:0000313" key="13">
    <source>
        <dbReference type="EMBL" id="VVT52067.1"/>
    </source>
</evidence>
<protein>
    <recommendedName>
        <fullName evidence="10">cystathionine gamma-synthase</fullName>
        <ecNumber evidence="10">2.5.1.48</ecNumber>
    </recommendedName>
    <alternativeName>
        <fullName evidence="11">O-succinylhomoserine (thiol)-lyase</fullName>
    </alternativeName>
</protein>
<evidence type="ECO:0000256" key="4">
    <source>
        <dbReference type="ARBA" id="ARBA00022898"/>
    </source>
</evidence>
<evidence type="ECO:0000256" key="7">
    <source>
        <dbReference type="ARBA" id="ARBA00058439"/>
    </source>
</evidence>
<evidence type="ECO:0000256" key="8">
    <source>
        <dbReference type="ARBA" id="ARBA00060510"/>
    </source>
</evidence>
<dbReference type="PANTHER" id="PTHR42699">
    <property type="match status" value="1"/>
</dbReference>
<dbReference type="Pfam" id="PF01053">
    <property type="entry name" value="Cys_Met_Meta_PP"/>
    <property type="match status" value="1"/>
</dbReference>
<keyword evidence="5" id="KW-0486">Methionine biosynthesis</keyword>
<dbReference type="InterPro" id="IPR015421">
    <property type="entry name" value="PyrdxlP-dep_Trfase_major"/>
</dbReference>
<comment type="catalytic activity">
    <reaction evidence="6">
        <text>O-succinyl-L-homoserine + L-cysteine = L,L-cystathionine + succinate + H(+)</text>
        <dbReference type="Rhea" id="RHEA:20397"/>
        <dbReference type="ChEBI" id="CHEBI:15378"/>
        <dbReference type="ChEBI" id="CHEBI:30031"/>
        <dbReference type="ChEBI" id="CHEBI:35235"/>
        <dbReference type="ChEBI" id="CHEBI:57661"/>
        <dbReference type="ChEBI" id="CHEBI:58161"/>
        <dbReference type="EC" id="2.5.1.48"/>
    </reaction>
</comment>
<dbReference type="EMBL" id="CABVLU010000002">
    <property type="protein sequence ID" value="VVT52067.1"/>
    <property type="molecule type" value="Genomic_DNA"/>
</dbReference>
<dbReference type="Gene3D" id="3.40.640.10">
    <property type="entry name" value="Type I PLP-dependent aspartate aminotransferase-like (Major domain)"/>
    <property type="match status" value="1"/>
</dbReference>
<proteinExistence type="inferred from homology"/>
<dbReference type="InterPro" id="IPR015424">
    <property type="entry name" value="PyrdxlP-dep_Trfase"/>
</dbReference>
<evidence type="ECO:0000256" key="9">
    <source>
        <dbReference type="ARBA" id="ARBA00061376"/>
    </source>
</evidence>
<comment type="similarity">
    <text evidence="9">Belongs to the trans-sulfuration enzymes family. MET7 subfamily.</text>
</comment>
<evidence type="ECO:0000313" key="14">
    <source>
        <dbReference type="Proteomes" id="UP000398389"/>
    </source>
</evidence>
<evidence type="ECO:0000256" key="10">
    <source>
        <dbReference type="ARBA" id="ARBA00066530"/>
    </source>
</evidence>
<reference evidence="13 14" key="1">
    <citation type="submission" date="2019-09" db="EMBL/GenBank/DDBJ databases">
        <authorList>
            <person name="Brejova B."/>
        </authorList>
    </citation>
    <scope>NUCLEOTIDE SEQUENCE [LARGE SCALE GENOMIC DNA]</scope>
</reference>
<evidence type="ECO:0000256" key="5">
    <source>
        <dbReference type="ARBA" id="ARBA00023167"/>
    </source>
</evidence>
<accession>A0A5E8BRB7</accession>
<dbReference type="GO" id="GO:0030170">
    <property type="term" value="F:pyridoxal phosphate binding"/>
    <property type="evidence" value="ECO:0007669"/>
    <property type="project" value="InterPro"/>
</dbReference>
<sequence length="577" mass="65103">MSLNLIPPTEVGSPIPANTPHAVSVTLPTWKSNIAYEEGEEWVASKLTSGYPRFFIHTFIQKLAGYIEDQYGREKEKCLIFPTYEVACRCRNFIRQYSKLTDVSLRILQLSTPKVESDSKNLLLLDKASTTFSAIFFPESEFYLAKAYWQHSGEGISSRMAEFCLDKFSQVKNDDCEHSHIPGSKCGGFHKPSTKNNILEYKSQDQNKESSTFLEERFGRNLDLSLAKDAEQALRRRIVSKINENSSASENSATEHDVYLYPSGMASIFNAHRITMKARNNTQKSVCFGFPYVDTRNILTKFGAGFHFYGQGDDHDLDKLEELMESGEQVLALFCEFPSNPLLKAPNLKRIYALASKYDFLVVVDETIGNFSNVHVLPFADIVVSSLTKVFSGDSNVMGGSLVLNPDGKYYDLLKTTLASEYENLLWPQDVIYLERNSRDFVERSSKINCTTEAVANLFQNNPLIKTVYYPKLNDSRKYYDACKKKDGGYGGLLSIIFHIPKHAQLFYDAVLTAKGPSLGTNFTLTSPYAILAHYCELDYISQFGVDRNLIRISVGLENQEDLCKTFQKALDVAATK</sequence>
<dbReference type="FunFam" id="3.90.1150.10:FF:000063">
    <property type="entry name" value="Probable cystathionine gamma-synthase"/>
    <property type="match status" value="1"/>
</dbReference>
<dbReference type="SUPFAM" id="SSF53383">
    <property type="entry name" value="PLP-dependent transferases"/>
    <property type="match status" value="1"/>
</dbReference>
<comment type="function">
    <text evidence="7">Catalyzes the formation of L-cystathionine from O-succinyl-L-homoserine (OSHS) and L-cysteine, via a gamma-replacement reaction. In the absence of thiol, catalyzes gamma-elimination to form 2-oxobutanoate, succinate and ammonia.</text>
</comment>
<dbReference type="Gene3D" id="3.90.1150.10">
    <property type="entry name" value="Aspartate Aminotransferase, domain 1"/>
    <property type="match status" value="1"/>
</dbReference>
<dbReference type="Proteomes" id="UP000398389">
    <property type="component" value="Unassembled WGS sequence"/>
</dbReference>
<evidence type="ECO:0000256" key="11">
    <source>
        <dbReference type="ARBA" id="ARBA00083849"/>
    </source>
</evidence>
<dbReference type="FunFam" id="3.40.640.10:FF:000111">
    <property type="entry name" value="Cystathionine gamma-synthase"/>
    <property type="match status" value="1"/>
</dbReference>
<dbReference type="RefSeq" id="XP_031853915.1">
    <property type="nucleotide sequence ID" value="XM_031998024.1"/>
</dbReference>
<keyword evidence="14" id="KW-1185">Reference proteome</keyword>
<dbReference type="AlphaFoldDB" id="A0A5E8BRB7"/>
<comment type="pathway">
    <text evidence="8">Amino-acid biosynthesis; L-methionine biosynthesis via de novo pathway; L-cystathionine from O-succinyl-L-homoserine: step 1/1.</text>
</comment>
<evidence type="ECO:0000256" key="12">
    <source>
        <dbReference type="RuleBase" id="RU362118"/>
    </source>
</evidence>
<dbReference type="InterPro" id="IPR015422">
    <property type="entry name" value="PyrdxlP-dep_Trfase_small"/>
</dbReference>
<dbReference type="PANTHER" id="PTHR42699:SF1">
    <property type="entry name" value="CYSTATHIONINE GAMMA-SYNTHASE-RELATED"/>
    <property type="match status" value="1"/>
</dbReference>
<dbReference type="OrthoDB" id="10047078at2759"/>
<gene>
    <name evidence="13" type="ORF">SAPINGB_P003306</name>
</gene>
<evidence type="ECO:0000256" key="3">
    <source>
        <dbReference type="ARBA" id="ARBA00022679"/>
    </source>
</evidence>
<organism evidence="13 14">
    <name type="scientific">Magnusiomyces paraingens</name>
    <dbReference type="NCBI Taxonomy" id="2606893"/>
    <lineage>
        <taxon>Eukaryota</taxon>
        <taxon>Fungi</taxon>
        <taxon>Dikarya</taxon>
        <taxon>Ascomycota</taxon>
        <taxon>Saccharomycotina</taxon>
        <taxon>Dipodascomycetes</taxon>
        <taxon>Dipodascales</taxon>
        <taxon>Dipodascaceae</taxon>
        <taxon>Magnusiomyces</taxon>
    </lineage>
</organism>
<dbReference type="GO" id="GO:0009086">
    <property type="term" value="P:methionine biosynthetic process"/>
    <property type="evidence" value="ECO:0007669"/>
    <property type="project" value="UniProtKB-KW"/>
</dbReference>